<dbReference type="InterPro" id="IPR040213">
    <property type="entry name" value="GIR2-like"/>
</dbReference>
<dbReference type="FunFam" id="3.10.110.10:FF:000075">
    <property type="entry name" value="RWD domain-containing protein (Gir2)"/>
    <property type="match status" value="1"/>
</dbReference>
<feature type="compositionally biased region" description="Acidic residues" evidence="1">
    <location>
        <begin position="210"/>
        <end position="221"/>
    </location>
</feature>
<feature type="domain" description="RWD" evidence="2">
    <location>
        <begin position="8"/>
        <end position="120"/>
    </location>
</feature>
<dbReference type="SMART" id="SM00591">
    <property type="entry name" value="RWD"/>
    <property type="match status" value="1"/>
</dbReference>
<evidence type="ECO:0000313" key="3">
    <source>
        <dbReference type="EMBL" id="CAF9934344.1"/>
    </source>
</evidence>
<sequence>MGREEQTEEREVLDSIFPDEITDISETSYKVSISLEIEQQDEEAEKPCLLLTVSYPPEYPDVAPDLDLSLSSSSLPPYHLDVSKDKTQLLDSLTATIDENLGMAMIFTLISALKENTEQLILERQNAVQAIKDEEAHRQEEVENAKFHGEAVTRDSFLAWREKFRAEMEENRLQDEADRESELGKKKIKMEEKMTGKQLWEKGLVGKIEEDEDAGEAGEVDGLERLKIGEKSST</sequence>
<accession>A0A8H3IZ55</accession>
<protein>
    <recommendedName>
        <fullName evidence="2">RWD domain-containing protein</fullName>
    </recommendedName>
</protein>
<proteinExistence type="predicted"/>
<organism evidence="3 4">
    <name type="scientific">Heterodermia speciosa</name>
    <dbReference type="NCBI Taxonomy" id="116794"/>
    <lineage>
        <taxon>Eukaryota</taxon>
        <taxon>Fungi</taxon>
        <taxon>Dikarya</taxon>
        <taxon>Ascomycota</taxon>
        <taxon>Pezizomycotina</taxon>
        <taxon>Lecanoromycetes</taxon>
        <taxon>OSLEUM clade</taxon>
        <taxon>Lecanoromycetidae</taxon>
        <taxon>Caliciales</taxon>
        <taxon>Physciaceae</taxon>
        <taxon>Heterodermia</taxon>
    </lineage>
</organism>
<name>A0A8H3IZ55_9LECA</name>
<keyword evidence="4" id="KW-1185">Reference proteome</keyword>
<dbReference type="PROSITE" id="PS50908">
    <property type="entry name" value="RWD"/>
    <property type="match status" value="1"/>
</dbReference>
<evidence type="ECO:0000259" key="2">
    <source>
        <dbReference type="PROSITE" id="PS50908"/>
    </source>
</evidence>
<comment type="caution">
    <text evidence="3">The sequence shown here is derived from an EMBL/GenBank/DDBJ whole genome shotgun (WGS) entry which is preliminary data.</text>
</comment>
<dbReference type="OrthoDB" id="277175at2759"/>
<feature type="region of interest" description="Disordered" evidence="1">
    <location>
        <begin position="210"/>
        <end position="234"/>
    </location>
</feature>
<dbReference type="InterPro" id="IPR016135">
    <property type="entry name" value="UBQ-conjugating_enzyme/RWD"/>
</dbReference>
<dbReference type="PANTHER" id="PTHR12292">
    <property type="entry name" value="RWD DOMAIN-CONTAINING PROTEIN"/>
    <property type="match status" value="1"/>
</dbReference>
<evidence type="ECO:0000256" key="1">
    <source>
        <dbReference type="SAM" id="MobiDB-lite"/>
    </source>
</evidence>
<dbReference type="InterPro" id="IPR006575">
    <property type="entry name" value="RWD_dom"/>
</dbReference>
<gene>
    <name evidence="3" type="ORF">HETSPECPRED_009193</name>
</gene>
<dbReference type="AlphaFoldDB" id="A0A8H3IZ55"/>
<reference evidence="3" key="1">
    <citation type="submission" date="2021-03" db="EMBL/GenBank/DDBJ databases">
        <authorList>
            <person name="Tagirdzhanova G."/>
        </authorList>
    </citation>
    <scope>NUCLEOTIDE SEQUENCE</scope>
</reference>
<evidence type="ECO:0000313" key="4">
    <source>
        <dbReference type="Proteomes" id="UP000664521"/>
    </source>
</evidence>
<dbReference type="Pfam" id="PF05773">
    <property type="entry name" value="RWD"/>
    <property type="match status" value="1"/>
</dbReference>
<dbReference type="Proteomes" id="UP000664521">
    <property type="component" value="Unassembled WGS sequence"/>
</dbReference>
<feature type="compositionally biased region" description="Basic and acidic residues" evidence="1">
    <location>
        <begin position="222"/>
        <end position="234"/>
    </location>
</feature>
<dbReference type="EMBL" id="CAJPDS010000074">
    <property type="protein sequence ID" value="CAF9934344.1"/>
    <property type="molecule type" value="Genomic_DNA"/>
</dbReference>
<dbReference type="Gene3D" id="3.10.110.10">
    <property type="entry name" value="Ubiquitin Conjugating Enzyme"/>
    <property type="match status" value="1"/>
</dbReference>
<dbReference type="SUPFAM" id="SSF54495">
    <property type="entry name" value="UBC-like"/>
    <property type="match status" value="1"/>
</dbReference>